<organism evidence="1 2">
    <name type="scientific">Dendrobium catenatum</name>
    <dbReference type="NCBI Taxonomy" id="906689"/>
    <lineage>
        <taxon>Eukaryota</taxon>
        <taxon>Viridiplantae</taxon>
        <taxon>Streptophyta</taxon>
        <taxon>Embryophyta</taxon>
        <taxon>Tracheophyta</taxon>
        <taxon>Spermatophyta</taxon>
        <taxon>Magnoliopsida</taxon>
        <taxon>Liliopsida</taxon>
        <taxon>Asparagales</taxon>
        <taxon>Orchidaceae</taxon>
        <taxon>Epidendroideae</taxon>
        <taxon>Malaxideae</taxon>
        <taxon>Dendrobiinae</taxon>
        <taxon>Dendrobium</taxon>
    </lineage>
</organism>
<reference evidence="1 2" key="2">
    <citation type="journal article" date="2017" name="Nature">
        <title>The Apostasia genome and the evolution of orchids.</title>
        <authorList>
            <person name="Zhang G.Q."/>
            <person name="Liu K.W."/>
            <person name="Li Z."/>
            <person name="Lohaus R."/>
            <person name="Hsiao Y.Y."/>
            <person name="Niu S.C."/>
            <person name="Wang J.Y."/>
            <person name="Lin Y.C."/>
            <person name="Xu Q."/>
            <person name="Chen L.J."/>
            <person name="Yoshida K."/>
            <person name="Fujiwara S."/>
            <person name="Wang Z.W."/>
            <person name="Zhang Y.Q."/>
            <person name="Mitsuda N."/>
            <person name="Wang M."/>
            <person name="Liu G.H."/>
            <person name="Pecoraro L."/>
            <person name="Huang H.X."/>
            <person name="Xiao X.J."/>
            <person name="Lin M."/>
            <person name="Wu X.Y."/>
            <person name="Wu W.L."/>
            <person name="Chen Y.Y."/>
            <person name="Chang S.B."/>
            <person name="Sakamoto S."/>
            <person name="Ohme-Takagi M."/>
            <person name="Yagi M."/>
            <person name="Zeng S.J."/>
            <person name="Shen C.Y."/>
            <person name="Yeh C.M."/>
            <person name="Luo Y.B."/>
            <person name="Tsai W.C."/>
            <person name="Van de Peer Y."/>
            <person name="Liu Z.J."/>
        </authorList>
    </citation>
    <scope>NUCLEOTIDE SEQUENCE [LARGE SCALE GENOMIC DNA]</scope>
    <source>
        <tissue evidence="1">The whole plant</tissue>
    </source>
</reference>
<name>A0A2I0WV97_9ASPA</name>
<dbReference type="AlphaFoldDB" id="A0A2I0WV97"/>
<keyword evidence="2" id="KW-1185">Reference proteome</keyword>
<reference evidence="1 2" key="1">
    <citation type="journal article" date="2016" name="Sci. Rep.">
        <title>The Dendrobium catenatum Lindl. genome sequence provides insights into polysaccharide synthase, floral development and adaptive evolution.</title>
        <authorList>
            <person name="Zhang G.Q."/>
            <person name="Xu Q."/>
            <person name="Bian C."/>
            <person name="Tsai W.C."/>
            <person name="Yeh C.M."/>
            <person name="Liu K.W."/>
            <person name="Yoshida K."/>
            <person name="Zhang L.S."/>
            <person name="Chang S.B."/>
            <person name="Chen F."/>
            <person name="Shi Y."/>
            <person name="Su Y.Y."/>
            <person name="Zhang Y.Q."/>
            <person name="Chen L.J."/>
            <person name="Yin Y."/>
            <person name="Lin M."/>
            <person name="Huang H."/>
            <person name="Deng H."/>
            <person name="Wang Z.W."/>
            <person name="Zhu S.L."/>
            <person name="Zhao X."/>
            <person name="Deng C."/>
            <person name="Niu S.C."/>
            <person name="Huang J."/>
            <person name="Wang M."/>
            <person name="Liu G.H."/>
            <person name="Yang H.J."/>
            <person name="Xiao X.J."/>
            <person name="Hsiao Y.Y."/>
            <person name="Wu W.L."/>
            <person name="Chen Y.Y."/>
            <person name="Mitsuda N."/>
            <person name="Ohme-Takagi M."/>
            <person name="Luo Y.B."/>
            <person name="Van de Peer Y."/>
            <person name="Liu Z.J."/>
        </authorList>
    </citation>
    <scope>NUCLEOTIDE SEQUENCE [LARGE SCALE GENOMIC DNA]</scope>
    <source>
        <tissue evidence="1">The whole plant</tissue>
    </source>
</reference>
<dbReference type="EMBL" id="KZ502442">
    <property type="protein sequence ID" value="PKU79587.1"/>
    <property type="molecule type" value="Genomic_DNA"/>
</dbReference>
<evidence type="ECO:0000313" key="1">
    <source>
        <dbReference type="EMBL" id="PKU79587.1"/>
    </source>
</evidence>
<gene>
    <name evidence="1" type="ORF">MA16_Dca000933</name>
</gene>
<proteinExistence type="predicted"/>
<evidence type="ECO:0000313" key="2">
    <source>
        <dbReference type="Proteomes" id="UP000233837"/>
    </source>
</evidence>
<accession>A0A2I0WV97</accession>
<sequence length="130" mass="14419">MAGKLIFSFDRELSSQVNNLGSIVIFGMGFSTVELSMDGHKIIDLGASKEVPPIFELIVGSTPTLPVSSDEEKQPKLIAEAPTEVMTVFEEGSSSGLTFTTKNQRKNYMRRLRKKISKAKDSSPLRLWPR</sequence>
<dbReference type="Proteomes" id="UP000233837">
    <property type="component" value="Unassembled WGS sequence"/>
</dbReference>
<protein>
    <submittedName>
        <fullName evidence="1">Uncharacterized protein</fullName>
    </submittedName>
</protein>